<evidence type="ECO:0000313" key="2">
    <source>
        <dbReference type="Proteomes" id="UP000050471"/>
    </source>
</evidence>
<dbReference type="OrthoDB" id="9811754at2"/>
<gene>
    <name evidence="1" type="ORF">AKJ29_01905</name>
</gene>
<proteinExistence type="predicted"/>
<sequence>MKWFDFADSAAKLERVRTGPGHHVLLLEMSAENPILEETTPDELEMYGWITRDVVEGRISFENHRAILKAADVAQSLLVFWPEQVIREAHRPVNELIQGERIEGLKTRDMATMDDFEQDMAGVDGEDVARIKASILRAQSKVREMEKQVVAQPLGGRGLEIADKVHSIAGPGLAVASVIDAIRPHKTPALEEVMVEIADADSDQLPDLVEKLGSLVSEHIVDVVERHVDQYMESDQIMTNGKGSRYEAALGMLRHSTPVLALEQLRTSPKQTAELEADLGMSVRRDKSLPTAQYRHSLISMRVSLEAIADALNRDPRSVVPGQGGVVLRVSRKSAMADERKLGVRASVSVDASGDDDDLDSVSAVAVSATYGGAFVHETGHLVESAYNITVEERKDILESSGVRGRAFRAVRDALDKELIDDKMAEYLRSDTEIFARTFEAAILNRALQKDDRSLKDVGGFAAGFPGDEFSPVGDPELTEKFLTGLNELLDQKQALKHEKRQVVAASVEP</sequence>
<dbReference type="STRING" id="154981.AKJ29_01905"/>
<dbReference type="RefSeq" id="WP_040175958.1">
    <property type="nucleotide sequence ID" value="NZ_FPBS01000047.1"/>
</dbReference>
<dbReference type="AlphaFoldDB" id="A0A0N8IBF0"/>
<protein>
    <submittedName>
        <fullName evidence="1">Uncharacterized protein</fullName>
    </submittedName>
</protein>
<reference evidence="1 2" key="1">
    <citation type="submission" date="2015-09" db="EMBL/GenBank/DDBJ databases">
        <title>Draft genome sequence of Aliiroseovarius crassostreae CV919-312TSm, the causative agent of Roseovarius Oyster Disease (formerly Juvenile Oyster Disease).</title>
        <authorList>
            <person name="Kessner L."/>
            <person name="Spinard E."/>
            <person name="Nelson D."/>
        </authorList>
    </citation>
    <scope>NUCLEOTIDE SEQUENCE [LARGE SCALE GENOMIC DNA]</scope>
    <source>
        <strain evidence="1 2">CV919-312</strain>
    </source>
</reference>
<organism evidence="1 2">
    <name type="scientific">Aliiroseovarius crassostreae</name>
    <dbReference type="NCBI Taxonomy" id="154981"/>
    <lineage>
        <taxon>Bacteria</taxon>
        <taxon>Pseudomonadati</taxon>
        <taxon>Pseudomonadota</taxon>
        <taxon>Alphaproteobacteria</taxon>
        <taxon>Rhodobacterales</taxon>
        <taxon>Paracoccaceae</taxon>
        <taxon>Aliiroseovarius</taxon>
    </lineage>
</organism>
<accession>A0A0N8IBF0</accession>
<evidence type="ECO:0000313" key="1">
    <source>
        <dbReference type="EMBL" id="KPN62923.1"/>
    </source>
</evidence>
<comment type="caution">
    <text evidence="1">The sequence shown here is derived from an EMBL/GenBank/DDBJ whole genome shotgun (WGS) entry which is preliminary data.</text>
</comment>
<keyword evidence="2" id="KW-1185">Reference proteome</keyword>
<name>A0A0N8IBF0_9RHOB</name>
<dbReference type="Proteomes" id="UP000050471">
    <property type="component" value="Unassembled WGS sequence"/>
</dbReference>
<dbReference type="EMBL" id="LKBA01000008">
    <property type="protein sequence ID" value="KPN62923.1"/>
    <property type="molecule type" value="Genomic_DNA"/>
</dbReference>